<proteinExistence type="predicted"/>
<keyword evidence="3" id="KW-1185">Reference proteome</keyword>
<evidence type="ECO:0000313" key="3">
    <source>
        <dbReference type="Proteomes" id="UP000717328"/>
    </source>
</evidence>
<evidence type="ECO:0000256" key="1">
    <source>
        <dbReference type="SAM" id="Phobius"/>
    </source>
</evidence>
<dbReference type="AlphaFoldDB" id="A0A9P7GWU5"/>
<protein>
    <submittedName>
        <fullName evidence="2">Uncharacterized protein</fullName>
    </submittedName>
</protein>
<keyword evidence="1" id="KW-0812">Transmembrane</keyword>
<sequence>MMNISVKMGYFIATGNTDVVQSNCPTPIPMPKDSLRRAKLSLFDNRYLLANVFGDPLCSLHTQRQFLVQQFHFLSMDQIRLLLKRREHKNGDRNPAILQYSNLFFLPFPCAVMLSILVILAVLSLSSAKFLPSTKPHIGVPISLTRRTTFVDQYGVANVDALRNQVAQTAR</sequence>
<comment type="caution">
    <text evidence="2">The sequence shown here is derived from an EMBL/GenBank/DDBJ whole genome shotgun (WGS) entry which is preliminary data.</text>
</comment>
<name>A0A9P7GWU5_9AGAR</name>
<reference evidence="2" key="1">
    <citation type="submission" date="2021-02" db="EMBL/GenBank/DDBJ databases">
        <authorList>
            <person name="Nieuwenhuis M."/>
            <person name="Van De Peppel L.J.J."/>
        </authorList>
    </citation>
    <scope>NUCLEOTIDE SEQUENCE</scope>
    <source>
        <strain evidence="2">D49</strain>
    </source>
</reference>
<reference evidence="2" key="2">
    <citation type="submission" date="2021-10" db="EMBL/GenBank/DDBJ databases">
        <title>Phylogenomics reveals ancestral predisposition of the termite-cultivated fungus Termitomyces towards a domesticated lifestyle.</title>
        <authorList>
            <person name="Auxier B."/>
            <person name="Grum-Grzhimaylo A."/>
            <person name="Cardenas M.E."/>
            <person name="Lodge J.D."/>
            <person name="Laessoe T."/>
            <person name="Pedersen O."/>
            <person name="Smith M.E."/>
            <person name="Kuyper T.W."/>
            <person name="Franco-Molano E.A."/>
            <person name="Baroni T.J."/>
            <person name="Aanen D.K."/>
        </authorList>
    </citation>
    <scope>NUCLEOTIDE SEQUENCE</scope>
    <source>
        <strain evidence="2">D49</strain>
    </source>
</reference>
<gene>
    <name evidence="2" type="ORF">H0H81_001986</name>
</gene>
<dbReference type="EMBL" id="JABCKI010000007">
    <property type="protein sequence ID" value="KAG5654487.1"/>
    <property type="molecule type" value="Genomic_DNA"/>
</dbReference>
<evidence type="ECO:0000313" key="2">
    <source>
        <dbReference type="EMBL" id="KAG5654487.1"/>
    </source>
</evidence>
<feature type="transmembrane region" description="Helical" evidence="1">
    <location>
        <begin position="103"/>
        <end position="125"/>
    </location>
</feature>
<keyword evidence="1" id="KW-1133">Transmembrane helix</keyword>
<keyword evidence="1" id="KW-0472">Membrane</keyword>
<accession>A0A9P7GWU5</accession>
<organism evidence="2 3">
    <name type="scientific">Sphagnurus paluster</name>
    <dbReference type="NCBI Taxonomy" id="117069"/>
    <lineage>
        <taxon>Eukaryota</taxon>
        <taxon>Fungi</taxon>
        <taxon>Dikarya</taxon>
        <taxon>Basidiomycota</taxon>
        <taxon>Agaricomycotina</taxon>
        <taxon>Agaricomycetes</taxon>
        <taxon>Agaricomycetidae</taxon>
        <taxon>Agaricales</taxon>
        <taxon>Tricholomatineae</taxon>
        <taxon>Lyophyllaceae</taxon>
        <taxon>Sphagnurus</taxon>
    </lineage>
</organism>
<dbReference type="Proteomes" id="UP000717328">
    <property type="component" value="Unassembled WGS sequence"/>
</dbReference>